<dbReference type="PANTHER" id="PTHR35174">
    <property type="entry name" value="BLL7171 PROTEIN-RELATED"/>
    <property type="match status" value="1"/>
</dbReference>
<protein>
    <recommendedName>
        <fullName evidence="2">YCII-related domain-containing protein</fullName>
    </recommendedName>
</protein>
<dbReference type="AlphaFoldDB" id="A0A4Q7L2E7"/>
<feature type="domain" description="YCII-related" evidence="2">
    <location>
        <begin position="1"/>
        <end position="110"/>
    </location>
</feature>
<gene>
    <name evidence="3" type="ORF">EV193_102700</name>
</gene>
<sequence>MRYALLIGGDEDASDATSAEVCAADDARAWAEDLVRRDMFVSGAVLRPVEDAVTVRVRGGEVLRTDGPFAETKEQIGGLCVIECADLDEALEIAAKHPVAKYGLIEVRPLAE</sequence>
<dbReference type="InterPro" id="IPR011008">
    <property type="entry name" value="Dimeric_a/b-barrel"/>
</dbReference>
<dbReference type="Pfam" id="PF03795">
    <property type="entry name" value="YCII"/>
    <property type="match status" value="1"/>
</dbReference>
<comment type="similarity">
    <text evidence="1">Belongs to the YciI family.</text>
</comment>
<evidence type="ECO:0000259" key="2">
    <source>
        <dbReference type="Pfam" id="PF03795"/>
    </source>
</evidence>
<dbReference type="Gene3D" id="3.30.70.1060">
    <property type="entry name" value="Dimeric alpha+beta barrel"/>
    <property type="match status" value="1"/>
</dbReference>
<dbReference type="EMBL" id="SGWQ01000002">
    <property type="protein sequence ID" value="RZS43719.1"/>
    <property type="molecule type" value="Genomic_DNA"/>
</dbReference>
<dbReference type="RefSeq" id="WP_130343520.1">
    <property type="nucleotide sequence ID" value="NZ_SGWQ01000002.1"/>
</dbReference>
<name>A0A4Q7L2E7_9PSEU</name>
<evidence type="ECO:0000256" key="1">
    <source>
        <dbReference type="ARBA" id="ARBA00007689"/>
    </source>
</evidence>
<dbReference type="Proteomes" id="UP000294257">
    <property type="component" value="Unassembled WGS sequence"/>
</dbReference>
<comment type="caution">
    <text evidence="3">The sequence shown here is derived from an EMBL/GenBank/DDBJ whole genome shotgun (WGS) entry which is preliminary data.</text>
</comment>
<dbReference type="PANTHER" id="PTHR35174:SF3">
    <property type="entry name" value="BLL7171 PROTEIN"/>
    <property type="match status" value="1"/>
</dbReference>
<dbReference type="SUPFAM" id="SSF54909">
    <property type="entry name" value="Dimeric alpha+beta barrel"/>
    <property type="match status" value="1"/>
</dbReference>
<dbReference type="OrthoDB" id="668782at2"/>
<organism evidence="3 4">
    <name type="scientific">Herbihabitans rhizosphaerae</name>
    <dbReference type="NCBI Taxonomy" id="1872711"/>
    <lineage>
        <taxon>Bacteria</taxon>
        <taxon>Bacillati</taxon>
        <taxon>Actinomycetota</taxon>
        <taxon>Actinomycetes</taxon>
        <taxon>Pseudonocardiales</taxon>
        <taxon>Pseudonocardiaceae</taxon>
        <taxon>Herbihabitans</taxon>
    </lineage>
</organism>
<reference evidence="3 4" key="1">
    <citation type="submission" date="2019-02" db="EMBL/GenBank/DDBJ databases">
        <title>Genomic Encyclopedia of Type Strains, Phase IV (KMG-IV): sequencing the most valuable type-strain genomes for metagenomic binning, comparative biology and taxonomic classification.</title>
        <authorList>
            <person name="Goeker M."/>
        </authorList>
    </citation>
    <scope>NUCLEOTIDE SEQUENCE [LARGE SCALE GENOMIC DNA]</scope>
    <source>
        <strain evidence="3 4">DSM 101727</strain>
    </source>
</reference>
<accession>A0A4Q7L2E7</accession>
<evidence type="ECO:0000313" key="4">
    <source>
        <dbReference type="Proteomes" id="UP000294257"/>
    </source>
</evidence>
<proteinExistence type="inferred from homology"/>
<keyword evidence="4" id="KW-1185">Reference proteome</keyword>
<dbReference type="InterPro" id="IPR005545">
    <property type="entry name" value="YCII"/>
</dbReference>
<evidence type="ECO:0000313" key="3">
    <source>
        <dbReference type="EMBL" id="RZS43719.1"/>
    </source>
</evidence>